<dbReference type="Pfam" id="PF02373">
    <property type="entry name" value="JmjC"/>
    <property type="match status" value="1"/>
</dbReference>
<accession>A0A8B9DVZ1</accession>
<sequence length="669" mass="74394">EMADSFKADYFNMPVHMVPTELVEKEFWRLVNSIEEDVTVEYGADIHSKEFGSGFPISDGKRKLSPEEEEYAGSGWNLNVMPVLKQSVLCHINADISGMKVPWLYVGMVFSAFCWHIEDHWSYSINYLHWGEPKTWYGVPSFAAEHLEEVMKKLTPELFESQPDLLHQLVTLMNPNTLMAHGVPVVRTNQCAGEFVITFPRAYHSGFNQGYNFAEAVNFCTADWALLERVEAFQAEARAALEATPPGGPGAAPPAPGALRGLLERGARLGVEVPEGRRLERQLAQAAWLEEVTATLRSPRARVPLPVMRGLIQAGRTVAPSPAVDVAMAELQELLTIAQRWEEKAQMCLEARQKHPPATLAAIIKEAENIPALLPNIQALKEALAKARAWIADVEEIQNGDHYPCLDDLEGLVAVGRDLPVRLEELRQLEVQVGTAHSWRDKASRTFLKKNSCYTLLEVLCPCADAGSDSSKRLKWRQEQPGLYKLDAESLGLSAQDLRDPGAVIVAFKEGEQKEKEGMLRLRHANSQKPAPPAPGPGPPSCVCGQPPTPGMLQCQLCRDWFHASCVAWPRLASQKPSAPWWEWDAKFLCPLCQRSRRPRLETILALLVALQKLPVRLPEGEALQCLTERAITWQDRARRLLASPELAAPLERLAALRHRLHGDGAGAL</sequence>
<name>A0A8B9DVZ1_ANSCY</name>
<keyword evidence="8" id="KW-0862">Zinc</keyword>
<dbReference type="InterPro" id="IPR013637">
    <property type="entry name" value="Lys_sp_deMease-like_dom"/>
</dbReference>
<evidence type="ECO:0000256" key="8">
    <source>
        <dbReference type="ARBA" id="ARBA00022833"/>
    </source>
</evidence>
<evidence type="ECO:0000256" key="2">
    <source>
        <dbReference type="ARBA" id="ARBA00004123"/>
    </source>
</evidence>
<dbReference type="Pfam" id="PF00628">
    <property type="entry name" value="PHD"/>
    <property type="match status" value="1"/>
</dbReference>
<evidence type="ECO:0000256" key="11">
    <source>
        <dbReference type="ARBA" id="ARBA00023002"/>
    </source>
</evidence>
<evidence type="ECO:0000256" key="7">
    <source>
        <dbReference type="ARBA" id="ARBA00022771"/>
    </source>
</evidence>
<dbReference type="PROSITE" id="PS51184">
    <property type="entry name" value="JMJC"/>
    <property type="match status" value="1"/>
</dbReference>
<keyword evidence="10" id="KW-0223">Dioxygenase</keyword>
<comment type="similarity">
    <text evidence="3">Belongs to the JARID1 histone demethylase family.</text>
</comment>
<proteinExistence type="inferred from homology"/>
<dbReference type="Pfam" id="PF08429">
    <property type="entry name" value="PLU-1"/>
    <property type="match status" value="1"/>
</dbReference>
<dbReference type="GO" id="GO:0000785">
    <property type="term" value="C:chromatin"/>
    <property type="evidence" value="ECO:0007669"/>
    <property type="project" value="TreeGrafter"/>
</dbReference>
<evidence type="ECO:0000256" key="14">
    <source>
        <dbReference type="ARBA" id="ARBA00048734"/>
    </source>
</evidence>
<evidence type="ECO:0000313" key="17">
    <source>
        <dbReference type="Proteomes" id="UP000694521"/>
    </source>
</evidence>
<comment type="subcellular location">
    <subcellularLocation>
        <location evidence="2">Nucleus</location>
    </subcellularLocation>
</comment>
<keyword evidence="6" id="KW-0677">Repeat</keyword>
<evidence type="ECO:0000259" key="15">
    <source>
        <dbReference type="PROSITE" id="PS51184"/>
    </source>
</evidence>
<dbReference type="GO" id="GO:0008270">
    <property type="term" value="F:zinc ion binding"/>
    <property type="evidence" value="ECO:0007669"/>
    <property type="project" value="UniProtKB-KW"/>
</dbReference>
<comment type="cofactor">
    <cofactor evidence="1">
        <name>Fe(2+)</name>
        <dbReference type="ChEBI" id="CHEBI:29033"/>
    </cofactor>
</comment>
<evidence type="ECO:0000256" key="6">
    <source>
        <dbReference type="ARBA" id="ARBA00022737"/>
    </source>
</evidence>
<dbReference type="PANTHER" id="PTHR10694:SF43">
    <property type="entry name" value="LYSINE-SPECIFIC DEMETHYLASE 5C"/>
    <property type="match status" value="1"/>
</dbReference>
<dbReference type="SUPFAM" id="SSF51197">
    <property type="entry name" value="Clavaminate synthase-like"/>
    <property type="match status" value="1"/>
</dbReference>
<protein>
    <recommendedName>
        <fullName evidence="4">[histone H3]-trimethyl-L-lysine(4) demethylase</fullName>
        <ecNumber evidence="4">1.14.11.67</ecNumber>
    </recommendedName>
</protein>
<dbReference type="InterPro" id="IPR011011">
    <property type="entry name" value="Znf_FYVE_PHD"/>
</dbReference>
<evidence type="ECO:0000256" key="5">
    <source>
        <dbReference type="ARBA" id="ARBA00022723"/>
    </source>
</evidence>
<dbReference type="InterPro" id="IPR003347">
    <property type="entry name" value="JmjC_dom"/>
</dbReference>
<keyword evidence="11" id="KW-0560">Oxidoreductase</keyword>
<dbReference type="Ensembl" id="ENSACDT00005013229.1">
    <property type="protein sequence ID" value="ENSACDP00005011036.1"/>
    <property type="gene ID" value="ENSACDG00005008032.1"/>
</dbReference>
<feature type="domain" description="JmjC" evidence="15">
    <location>
        <begin position="70"/>
        <end position="236"/>
    </location>
</feature>
<dbReference type="InterPro" id="IPR019787">
    <property type="entry name" value="Znf_PHD-finger"/>
</dbReference>
<evidence type="ECO:0000256" key="10">
    <source>
        <dbReference type="ARBA" id="ARBA00022964"/>
    </source>
</evidence>
<dbReference type="Gene3D" id="2.60.120.650">
    <property type="entry name" value="Cupin"/>
    <property type="match status" value="1"/>
</dbReference>
<keyword evidence="12" id="KW-0408">Iron</keyword>
<dbReference type="InterPro" id="IPR001965">
    <property type="entry name" value="Znf_PHD"/>
</dbReference>
<dbReference type="InterPro" id="IPR019786">
    <property type="entry name" value="Zinc_finger_PHD-type_CS"/>
</dbReference>
<evidence type="ECO:0000256" key="4">
    <source>
        <dbReference type="ARBA" id="ARBA00012902"/>
    </source>
</evidence>
<dbReference type="Proteomes" id="UP000694521">
    <property type="component" value="Unplaced"/>
</dbReference>
<keyword evidence="7" id="KW-0863">Zinc-finger</keyword>
<evidence type="ECO:0000256" key="3">
    <source>
        <dbReference type="ARBA" id="ARBA00006801"/>
    </source>
</evidence>
<dbReference type="GO" id="GO:0005634">
    <property type="term" value="C:nucleus"/>
    <property type="evidence" value="ECO:0007669"/>
    <property type="project" value="UniProtKB-SubCell"/>
</dbReference>
<keyword evidence="5" id="KW-0479">Metal-binding</keyword>
<organism evidence="16 17">
    <name type="scientific">Anser cygnoides</name>
    <name type="common">Swan goose</name>
    <dbReference type="NCBI Taxonomy" id="8845"/>
    <lineage>
        <taxon>Eukaryota</taxon>
        <taxon>Metazoa</taxon>
        <taxon>Chordata</taxon>
        <taxon>Craniata</taxon>
        <taxon>Vertebrata</taxon>
        <taxon>Euteleostomi</taxon>
        <taxon>Archelosauria</taxon>
        <taxon>Archosauria</taxon>
        <taxon>Dinosauria</taxon>
        <taxon>Saurischia</taxon>
        <taxon>Theropoda</taxon>
        <taxon>Coelurosauria</taxon>
        <taxon>Aves</taxon>
        <taxon>Neognathae</taxon>
        <taxon>Galloanserae</taxon>
        <taxon>Anseriformes</taxon>
        <taxon>Anatidae</taxon>
        <taxon>Anserinae</taxon>
        <taxon>Anser</taxon>
    </lineage>
</organism>
<dbReference type="InterPro" id="IPR013083">
    <property type="entry name" value="Znf_RING/FYVE/PHD"/>
</dbReference>
<dbReference type="SUPFAM" id="SSF57903">
    <property type="entry name" value="FYVE/PHD zinc finger"/>
    <property type="match status" value="1"/>
</dbReference>
<dbReference type="AlphaFoldDB" id="A0A8B9DVZ1"/>
<dbReference type="FunFam" id="2.60.120.650:FF:000001">
    <property type="entry name" value="Putative lysine-specific demethylase 5b"/>
    <property type="match status" value="1"/>
</dbReference>
<keyword evidence="9" id="KW-0156">Chromatin regulator</keyword>
<dbReference type="SMART" id="SM00558">
    <property type="entry name" value="JmjC"/>
    <property type="match status" value="1"/>
</dbReference>
<dbReference type="PANTHER" id="PTHR10694">
    <property type="entry name" value="LYSINE-SPECIFIC DEMETHYLASE"/>
    <property type="match status" value="1"/>
</dbReference>
<reference evidence="16" key="2">
    <citation type="submission" date="2025-09" db="UniProtKB">
        <authorList>
            <consortium name="Ensembl"/>
        </authorList>
    </citation>
    <scope>IDENTIFICATION</scope>
</reference>
<keyword evidence="17" id="KW-1185">Reference proteome</keyword>
<dbReference type="GO" id="GO:0006355">
    <property type="term" value="P:regulation of DNA-templated transcription"/>
    <property type="evidence" value="ECO:0007669"/>
    <property type="project" value="TreeGrafter"/>
</dbReference>
<dbReference type="PROSITE" id="PS01359">
    <property type="entry name" value="ZF_PHD_1"/>
    <property type="match status" value="1"/>
</dbReference>
<evidence type="ECO:0000256" key="12">
    <source>
        <dbReference type="ARBA" id="ARBA00023004"/>
    </source>
</evidence>
<comment type="catalytic activity">
    <reaction evidence="14">
        <text>N(6),N(6),N(6)-trimethyl-L-lysyl(4)-[histone H3] + 3 2-oxoglutarate + 3 O2 = L-lysyl(4)-[histone H3] + 3 formaldehyde + 3 succinate + 3 CO2</text>
        <dbReference type="Rhea" id="RHEA:60208"/>
        <dbReference type="Rhea" id="RHEA-COMP:15537"/>
        <dbReference type="Rhea" id="RHEA-COMP:15547"/>
        <dbReference type="ChEBI" id="CHEBI:15379"/>
        <dbReference type="ChEBI" id="CHEBI:16526"/>
        <dbReference type="ChEBI" id="CHEBI:16810"/>
        <dbReference type="ChEBI" id="CHEBI:16842"/>
        <dbReference type="ChEBI" id="CHEBI:29969"/>
        <dbReference type="ChEBI" id="CHEBI:30031"/>
        <dbReference type="ChEBI" id="CHEBI:61961"/>
        <dbReference type="EC" id="1.14.11.67"/>
    </reaction>
</comment>
<evidence type="ECO:0000256" key="13">
    <source>
        <dbReference type="ARBA" id="ARBA00023242"/>
    </source>
</evidence>
<dbReference type="EC" id="1.14.11.67" evidence="4"/>
<evidence type="ECO:0000256" key="9">
    <source>
        <dbReference type="ARBA" id="ARBA00022853"/>
    </source>
</evidence>
<dbReference type="GO" id="GO:0034647">
    <property type="term" value="F:histone H3K4me/H3K4me2/H3K4me3 demethylase activity"/>
    <property type="evidence" value="ECO:0007669"/>
    <property type="project" value="UniProtKB-EC"/>
</dbReference>
<evidence type="ECO:0000313" key="16">
    <source>
        <dbReference type="Ensembl" id="ENSACDP00005011036.1"/>
    </source>
</evidence>
<evidence type="ECO:0000256" key="1">
    <source>
        <dbReference type="ARBA" id="ARBA00001954"/>
    </source>
</evidence>
<reference evidence="16" key="1">
    <citation type="submission" date="2025-08" db="UniProtKB">
        <authorList>
            <consortium name="Ensembl"/>
        </authorList>
    </citation>
    <scope>IDENTIFICATION</scope>
</reference>
<dbReference type="Gene3D" id="3.30.40.10">
    <property type="entry name" value="Zinc/RING finger domain, C3HC4 (zinc finger)"/>
    <property type="match status" value="1"/>
</dbReference>
<keyword evidence="13" id="KW-0539">Nucleus</keyword>
<dbReference type="SMART" id="SM00249">
    <property type="entry name" value="PHD"/>
    <property type="match status" value="1"/>
</dbReference>